<sequence>MKKTIMLITLITGILFVTSCTSVSFNPDEDRTEEMMRRYSAE</sequence>
<evidence type="ECO:0000313" key="1">
    <source>
        <dbReference type="EMBL" id="ACZ07470.1"/>
    </source>
</evidence>
<name>D1ANZ6_SEBTE</name>
<evidence type="ECO:0008006" key="3">
    <source>
        <dbReference type="Google" id="ProtNLM"/>
    </source>
</evidence>
<keyword evidence="2" id="KW-1185">Reference proteome</keyword>
<dbReference type="HOGENOM" id="CLU_3257679_0_0_0"/>
<dbReference type="AlphaFoldDB" id="D1ANZ6"/>
<gene>
    <name evidence="1" type="ordered locus">Sterm_0597</name>
</gene>
<organism evidence="1 2">
    <name type="scientific">Sebaldella termitidis (strain ATCC 33386 / NCTC 11300)</name>
    <dbReference type="NCBI Taxonomy" id="526218"/>
    <lineage>
        <taxon>Bacteria</taxon>
        <taxon>Fusobacteriati</taxon>
        <taxon>Fusobacteriota</taxon>
        <taxon>Fusobacteriia</taxon>
        <taxon>Fusobacteriales</taxon>
        <taxon>Leptotrichiaceae</taxon>
        <taxon>Sebaldella</taxon>
    </lineage>
</organism>
<dbReference type="Proteomes" id="UP000000845">
    <property type="component" value="Chromosome"/>
</dbReference>
<accession>D1ANZ6</accession>
<proteinExistence type="predicted"/>
<reference evidence="2" key="1">
    <citation type="submission" date="2009-09" db="EMBL/GenBank/DDBJ databases">
        <title>The complete chromosome of Sebaldella termitidis ATCC 33386.</title>
        <authorList>
            <consortium name="US DOE Joint Genome Institute (JGI-PGF)"/>
            <person name="Lucas S."/>
            <person name="Copeland A."/>
            <person name="Lapidus A."/>
            <person name="Glavina del Rio T."/>
            <person name="Dalin E."/>
            <person name="Tice H."/>
            <person name="Bruce D."/>
            <person name="Goodwin L."/>
            <person name="Pitluck S."/>
            <person name="Kyrpides N."/>
            <person name="Mavromatis K."/>
            <person name="Ivanova N."/>
            <person name="Mikhailova N."/>
            <person name="Sims D."/>
            <person name="Meincke L."/>
            <person name="Brettin T."/>
            <person name="Detter J.C."/>
            <person name="Han C."/>
            <person name="Larimer F."/>
            <person name="Land M."/>
            <person name="Hauser L."/>
            <person name="Markowitz V."/>
            <person name="Cheng J.F."/>
            <person name="Hugenholtz P."/>
            <person name="Woyke T."/>
            <person name="Wu D."/>
            <person name="Eisen J.A."/>
        </authorList>
    </citation>
    <scope>NUCLEOTIDE SEQUENCE [LARGE SCALE GENOMIC DNA]</scope>
    <source>
        <strain evidence="2">ATCC 33386 / NCTC 11300</strain>
    </source>
</reference>
<dbReference type="KEGG" id="str:Sterm_0597"/>
<dbReference type="RefSeq" id="WP_012860066.1">
    <property type="nucleotide sequence ID" value="NC_013517.1"/>
</dbReference>
<dbReference type="PROSITE" id="PS51257">
    <property type="entry name" value="PROKAR_LIPOPROTEIN"/>
    <property type="match status" value="1"/>
</dbReference>
<dbReference type="EMBL" id="CP001739">
    <property type="protein sequence ID" value="ACZ07470.1"/>
    <property type="molecule type" value="Genomic_DNA"/>
</dbReference>
<protein>
    <recommendedName>
        <fullName evidence="3">Lipoprotein</fullName>
    </recommendedName>
</protein>
<reference evidence="1 2" key="2">
    <citation type="journal article" date="2010" name="Stand. Genomic Sci.">
        <title>Complete genome sequence of Sebaldella termitidis type strain (NCTC 11300).</title>
        <authorList>
            <person name="Harmon-Smith M."/>
            <person name="Celia L."/>
            <person name="Chertkov O."/>
            <person name="Lapidus A."/>
            <person name="Copeland A."/>
            <person name="Glavina Del Rio T."/>
            <person name="Nolan M."/>
            <person name="Lucas S."/>
            <person name="Tice H."/>
            <person name="Cheng J.F."/>
            <person name="Han C."/>
            <person name="Detter J.C."/>
            <person name="Bruce D."/>
            <person name="Goodwin L."/>
            <person name="Pitluck S."/>
            <person name="Pati A."/>
            <person name="Liolios K."/>
            <person name="Ivanova N."/>
            <person name="Mavromatis K."/>
            <person name="Mikhailova N."/>
            <person name="Chen A."/>
            <person name="Palaniappan K."/>
            <person name="Land M."/>
            <person name="Hauser L."/>
            <person name="Chang Y.J."/>
            <person name="Jeffries C.D."/>
            <person name="Brettin T."/>
            <person name="Goker M."/>
            <person name="Beck B."/>
            <person name="Bristow J."/>
            <person name="Eisen J.A."/>
            <person name="Markowitz V."/>
            <person name="Hugenholtz P."/>
            <person name="Kyrpides N.C."/>
            <person name="Klenk H.P."/>
            <person name="Chen F."/>
        </authorList>
    </citation>
    <scope>NUCLEOTIDE SEQUENCE [LARGE SCALE GENOMIC DNA]</scope>
    <source>
        <strain evidence="2">ATCC 33386 / NCTC 11300</strain>
    </source>
</reference>
<evidence type="ECO:0000313" key="2">
    <source>
        <dbReference type="Proteomes" id="UP000000845"/>
    </source>
</evidence>